<feature type="repeat" description="ANK" evidence="3">
    <location>
        <begin position="24"/>
        <end position="52"/>
    </location>
</feature>
<evidence type="ECO:0008006" key="6">
    <source>
        <dbReference type="Google" id="ProtNLM"/>
    </source>
</evidence>
<proteinExistence type="predicted"/>
<feature type="repeat" description="ANK" evidence="3">
    <location>
        <begin position="65"/>
        <end position="97"/>
    </location>
</feature>
<dbReference type="OrthoDB" id="194358at2759"/>
<gene>
    <name evidence="4" type="ORF">MEDL_18829</name>
</gene>
<evidence type="ECO:0000256" key="1">
    <source>
        <dbReference type="ARBA" id="ARBA00022737"/>
    </source>
</evidence>
<dbReference type="Gene3D" id="1.25.40.20">
    <property type="entry name" value="Ankyrin repeat-containing domain"/>
    <property type="match status" value="1"/>
</dbReference>
<evidence type="ECO:0000313" key="4">
    <source>
        <dbReference type="EMBL" id="CAG2204329.1"/>
    </source>
</evidence>
<keyword evidence="5" id="KW-1185">Reference proteome</keyword>
<evidence type="ECO:0000313" key="5">
    <source>
        <dbReference type="Proteomes" id="UP000683360"/>
    </source>
</evidence>
<dbReference type="PANTHER" id="PTHR24171">
    <property type="entry name" value="ANKYRIN REPEAT DOMAIN-CONTAINING PROTEIN 39-RELATED"/>
    <property type="match status" value="1"/>
</dbReference>
<evidence type="ECO:0000256" key="2">
    <source>
        <dbReference type="ARBA" id="ARBA00023043"/>
    </source>
</evidence>
<sequence>MCGDITAVKTLFKSKANVNMKTVEGETPLLAACHQDNIYLIDMLLNEGADINQALWGDLSYEGHNGKSLMRLACEHGSINVFKLLLEKGADVNKIDKDGRYLLCVSMFEGFDQISECLVLKGIPIAKSDEDEFQALDSVFNKYTRKNRDERYNKDKN</sequence>
<accession>A0A8S3R854</accession>
<name>A0A8S3R854_MYTED</name>
<protein>
    <recommendedName>
        <fullName evidence="6">Ankyrin repeat domain-containing protein</fullName>
    </recommendedName>
</protein>
<reference evidence="4" key="1">
    <citation type="submission" date="2021-03" db="EMBL/GenBank/DDBJ databases">
        <authorList>
            <person name="Bekaert M."/>
        </authorList>
    </citation>
    <scope>NUCLEOTIDE SEQUENCE</scope>
</reference>
<keyword evidence="2 3" id="KW-0040">ANK repeat</keyword>
<keyword evidence="1" id="KW-0677">Repeat</keyword>
<organism evidence="4 5">
    <name type="scientific">Mytilus edulis</name>
    <name type="common">Blue mussel</name>
    <dbReference type="NCBI Taxonomy" id="6550"/>
    <lineage>
        <taxon>Eukaryota</taxon>
        <taxon>Metazoa</taxon>
        <taxon>Spiralia</taxon>
        <taxon>Lophotrochozoa</taxon>
        <taxon>Mollusca</taxon>
        <taxon>Bivalvia</taxon>
        <taxon>Autobranchia</taxon>
        <taxon>Pteriomorphia</taxon>
        <taxon>Mytilida</taxon>
        <taxon>Mytiloidea</taxon>
        <taxon>Mytilidae</taxon>
        <taxon>Mytilinae</taxon>
        <taxon>Mytilus</taxon>
    </lineage>
</organism>
<dbReference type="Proteomes" id="UP000683360">
    <property type="component" value="Unassembled WGS sequence"/>
</dbReference>
<dbReference type="PROSITE" id="PS50088">
    <property type="entry name" value="ANK_REPEAT"/>
    <property type="match status" value="2"/>
</dbReference>
<dbReference type="EMBL" id="CAJPWZ010000944">
    <property type="protein sequence ID" value="CAG2204329.1"/>
    <property type="molecule type" value="Genomic_DNA"/>
</dbReference>
<dbReference type="SMART" id="SM00248">
    <property type="entry name" value="ANK"/>
    <property type="match status" value="3"/>
</dbReference>
<dbReference type="AlphaFoldDB" id="A0A8S3R854"/>
<dbReference type="SUPFAM" id="SSF48403">
    <property type="entry name" value="Ankyrin repeat"/>
    <property type="match status" value="1"/>
</dbReference>
<dbReference type="InterPro" id="IPR002110">
    <property type="entry name" value="Ankyrin_rpt"/>
</dbReference>
<evidence type="ECO:0000256" key="3">
    <source>
        <dbReference type="PROSITE-ProRule" id="PRU00023"/>
    </source>
</evidence>
<dbReference type="InterPro" id="IPR036770">
    <property type="entry name" value="Ankyrin_rpt-contain_sf"/>
</dbReference>
<comment type="caution">
    <text evidence="4">The sequence shown here is derived from an EMBL/GenBank/DDBJ whole genome shotgun (WGS) entry which is preliminary data.</text>
</comment>
<dbReference type="Pfam" id="PF12796">
    <property type="entry name" value="Ank_2"/>
    <property type="match status" value="1"/>
</dbReference>
<dbReference type="PROSITE" id="PS50297">
    <property type="entry name" value="ANK_REP_REGION"/>
    <property type="match status" value="2"/>
</dbReference>